<reference evidence="2" key="1">
    <citation type="journal article" date="2013" name="Science">
        <title>Comparative analysis of bat genomes provides insight into the evolution of flight and immunity.</title>
        <authorList>
            <person name="Zhang G."/>
            <person name="Cowled C."/>
            <person name="Shi Z."/>
            <person name="Huang Z."/>
            <person name="Bishop-Lilly K.A."/>
            <person name="Fang X."/>
            <person name="Wynne J.W."/>
            <person name="Xiong Z."/>
            <person name="Baker M.L."/>
            <person name="Zhao W."/>
            <person name="Tachedjian M."/>
            <person name="Zhu Y."/>
            <person name="Zhou P."/>
            <person name="Jiang X."/>
            <person name="Ng J."/>
            <person name="Yang L."/>
            <person name="Wu L."/>
            <person name="Xiao J."/>
            <person name="Feng Y."/>
            <person name="Chen Y."/>
            <person name="Sun X."/>
            <person name="Zhang Y."/>
            <person name="Marsh G.A."/>
            <person name="Crameri G."/>
            <person name="Broder C.C."/>
            <person name="Frey K.G."/>
            <person name="Wang L.F."/>
            <person name="Wang J."/>
        </authorList>
    </citation>
    <scope>NUCLEOTIDE SEQUENCE [LARGE SCALE GENOMIC DNA]</scope>
</reference>
<proteinExistence type="predicted"/>
<organism evidence="1 2">
    <name type="scientific">Pteropus alecto</name>
    <name type="common">Black flying fox</name>
    <dbReference type="NCBI Taxonomy" id="9402"/>
    <lineage>
        <taxon>Eukaryota</taxon>
        <taxon>Metazoa</taxon>
        <taxon>Chordata</taxon>
        <taxon>Craniata</taxon>
        <taxon>Vertebrata</taxon>
        <taxon>Euteleostomi</taxon>
        <taxon>Mammalia</taxon>
        <taxon>Eutheria</taxon>
        <taxon>Laurasiatheria</taxon>
        <taxon>Chiroptera</taxon>
        <taxon>Yinpterochiroptera</taxon>
        <taxon>Pteropodoidea</taxon>
        <taxon>Pteropodidae</taxon>
        <taxon>Pteropodinae</taxon>
        <taxon>Pteropus</taxon>
    </lineage>
</organism>
<dbReference type="InParanoid" id="L5KSA5"/>
<gene>
    <name evidence="1" type="ORF">PAL_GLEAN10008851</name>
</gene>
<dbReference type="AlphaFoldDB" id="L5KSA5"/>
<sequence length="120" mass="13020">MALGWPLPCGFLASVPSSPRRQFGHHFPQPRRLGVGRTLCCLKQVPLSALLQASPLKNMSASVPPQRWFRCGRIPGLRPPSCRESQLPSPTPARHLQEGTVGLFCHHQQLDGAVPSSAPA</sequence>
<protein>
    <submittedName>
        <fullName evidence="1">Uncharacterized protein</fullName>
    </submittedName>
</protein>
<evidence type="ECO:0000313" key="1">
    <source>
        <dbReference type="EMBL" id="ELK14329.1"/>
    </source>
</evidence>
<name>L5KSA5_PTEAL</name>
<dbReference type="Proteomes" id="UP000010552">
    <property type="component" value="Unassembled WGS sequence"/>
</dbReference>
<evidence type="ECO:0000313" key="2">
    <source>
        <dbReference type="Proteomes" id="UP000010552"/>
    </source>
</evidence>
<accession>L5KSA5</accession>
<keyword evidence="2" id="KW-1185">Reference proteome</keyword>
<dbReference type="EMBL" id="KB030576">
    <property type="protein sequence ID" value="ELK14329.1"/>
    <property type="molecule type" value="Genomic_DNA"/>
</dbReference>